<proteinExistence type="predicted"/>
<feature type="region of interest" description="Disordered" evidence="1">
    <location>
        <begin position="90"/>
        <end position="181"/>
    </location>
</feature>
<feature type="compositionally biased region" description="Polar residues" evidence="1">
    <location>
        <begin position="1"/>
        <end position="14"/>
    </location>
</feature>
<feature type="region of interest" description="Disordered" evidence="1">
    <location>
        <begin position="1"/>
        <end position="61"/>
    </location>
</feature>
<evidence type="ECO:0008006" key="5">
    <source>
        <dbReference type="Google" id="ProtNLM"/>
    </source>
</evidence>
<feature type="compositionally biased region" description="Acidic residues" evidence="1">
    <location>
        <begin position="27"/>
        <end position="40"/>
    </location>
</feature>
<accession>A0A0L0HAX8</accession>
<dbReference type="OrthoDB" id="9626941at2759"/>
<evidence type="ECO:0000313" key="4">
    <source>
        <dbReference type="Proteomes" id="UP000053201"/>
    </source>
</evidence>
<dbReference type="Proteomes" id="UP000053201">
    <property type="component" value="Unassembled WGS sequence"/>
</dbReference>
<dbReference type="GO" id="GO:0070072">
    <property type="term" value="P:vacuolar proton-transporting V-type ATPase complex assembly"/>
    <property type="evidence" value="ECO:0007669"/>
    <property type="project" value="InterPro"/>
</dbReference>
<evidence type="ECO:0000313" key="3">
    <source>
        <dbReference type="EMBL" id="KNC98357.1"/>
    </source>
</evidence>
<keyword evidence="2" id="KW-1133">Transmembrane helix</keyword>
<feature type="compositionally biased region" description="Polar residues" evidence="1">
    <location>
        <begin position="135"/>
        <end position="156"/>
    </location>
</feature>
<feature type="transmembrane region" description="Helical" evidence="2">
    <location>
        <begin position="277"/>
        <end position="295"/>
    </location>
</feature>
<dbReference type="AlphaFoldDB" id="A0A0L0HAX8"/>
<keyword evidence="2" id="KW-0472">Membrane</keyword>
<dbReference type="GO" id="GO:0005789">
    <property type="term" value="C:endoplasmic reticulum membrane"/>
    <property type="evidence" value="ECO:0007669"/>
    <property type="project" value="TreeGrafter"/>
</dbReference>
<dbReference type="EMBL" id="KQ257460">
    <property type="protein sequence ID" value="KNC98357.1"/>
    <property type="molecule type" value="Genomic_DNA"/>
</dbReference>
<dbReference type="eggNOG" id="ENOG502S6V3">
    <property type="taxonomic scope" value="Eukaryota"/>
</dbReference>
<reference evidence="3 4" key="1">
    <citation type="submission" date="2009-08" db="EMBL/GenBank/DDBJ databases">
        <title>The Genome Sequence of Spizellomyces punctatus strain DAOM BR117.</title>
        <authorList>
            <consortium name="The Broad Institute Genome Sequencing Platform"/>
            <person name="Russ C."/>
            <person name="Cuomo C."/>
            <person name="Shea T."/>
            <person name="Young S.K."/>
            <person name="Zeng Q."/>
            <person name="Koehrsen M."/>
            <person name="Haas B."/>
            <person name="Borodovsky M."/>
            <person name="Guigo R."/>
            <person name="Alvarado L."/>
            <person name="Berlin A."/>
            <person name="Bochicchio J."/>
            <person name="Borenstein D."/>
            <person name="Chapman S."/>
            <person name="Chen Z."/>
            <person name="Engels R."/>
            <person name="Freedman E."/>
            <person name="Gellesch M."/>
            <person name="Goldberg J."/>
            <person name="Griggs A."/>
            <person name="Gujja S."/>
            <person name="Heiman D."/>
            <person name="Hepburn T."/>
            <person name="Howarth C."/>
            <person name="Jen D."/>
            <person name="Larson L."/>
            <person name="Lewis B."/>
            <person name="Mehta T."/>
            <person name="Park D."/>
            <person name="Pearson M."/>
            <person name="Roberts A."/>
            <person name="Saif S."/>
            <person name="Shenoy N."/>
            <person name="Sisk P."/>
            <person name="Stolte C."/>
            <person name="Sykes S."/>
            <person name="Thomson T."/>
            <person name="Walk T."/>
            <person name="White J."/>
            <person name="Yandava C."/>
            <person name="Burger G."/>
            <person name="Gray M.W."/>
            <person name="Holland P.W.H."/>
            <person name="King N."/>
            <person name="Lang F.B.F."/>
            <person name="Roger A.J."/>
            <person name="Ruiz-Trillo I."/>
            <person name="Lander E."/>
            <person name="Nusbaum C."/>
        </authorList>
    </citation>
    <scope>NUCLEOTIDE SEQUENCE [LARGE SCALE GENOMIC DNA]</scope>
    <source>
        <strain evidence="3 4">DAOM BR117</strain>
    </source>
</reference>
<dbReference type="InParanoid" id="A0A0L0HAX8"/>
<evidence type="ECO:0000256" key="2">
    <source>
        <dbReference type="SAM" id="Phobius"/>
    </source>
</evidence>
<dbReference type="RefSeq" id="XP_016606397.1">
    <property type="nucleotide sequence ID" value="XM_016754270.1"/>
</dbReference>
<dbReference type="PANTHER" id="PTHR28251:SF1">
    <property type="entry name" value="V-TYPE ATPASE ASSEMBLY FACTOR PKR1"/>
    <property type="match status" value="1"/>
</dbReference>
<keyword evidence="4" id="KW-1185">Reference proteome</keyword>
<organism evidence="3 4">
    <name type="scientific">Spizellomyces punctatus (strain DAOM BR117)</name>
    <dbReference type="NCBI Taxonomy" id="645134"/>
    <lineage>
        <taxon>Eukaryota</taxon>
        <taxon>Fungi</taxon>
        <taxon>Fungi incertae sedis</taxon>
        <taxon>Chytridiomycota</taxon>
        <taxon>Chytridiomycota incertae sedis</taxon>
        <taxon>Chytridiomycetes</taxon>
        <taxon>Spizellomycetales</taxon>
        <taxon>Spizellomycetaceae</taxon>
        <taxon>Spizellomyces</taxon>
    </lineage>
</organism>
<dbReference type="VEuPathDB" id="FungiDB:SPPG_06065"/>
<protein>
    <recommendedName>
        <fullName evidence="5">Transmembrane protein</fullName>
    </recommendedName>
</protein>
<sequence length="319" mass="33870">MAAETQSEQLSATDTDSESIVVVEKPSEEDLDESPLEQQDDIPPLVADDDKDVDATESKTSKTLYDGAKILLLVDALSVSAPHSPPLEQLSKAAVLQGDPTGDAPASPAAAAEPVATSTELSSPGTDPTADKTQDLSSLEPNQQVPDPITTETLQTKLAPDSGIITDDKDSSEGNEDAGIVTDDEGDEAEALRLTSNNYDKIEDEMAEDLREARHHVVQPPTEQQPAHDVGILEEIWNSIFTPGVNSRVQGVMNLSFAGLFLSLTALAVATGGNMHVLALMAIAICLFLSVQWFLRELARMPPPPAEPIANTGPSKKTD</sequence>
<dbReference type="InterPro" id="IPR013945">
    <property type="entry name" value="Pkr1"/>
</dbReference>
<dbReference type="Pfam" id="PF08636">
    <property type="entry name" value="Pkr1"/>
    <property type="match status" value="1"/>
</dbReference>
<keyword evidence="2" id="KW-0812">Transmembrane</keyword>
<dbReference type="PANTHER" id="PTHR28251">
    <property type="entry name" value="V-TYPE ATPASE ASSEMBLY FACTOR PKR1"/>
    <property type="match status" value="1"/>
</dbReference>
<evidence type="ECO:0000256" key="1">
    <source>
        <dbReference type="SAM" id="MobiDB-lite"/>
    </source>
</evidence>
<name>A0A0L0HAX8_SPIPD</name>
<gene>
    <name evidence="3" type="ORF">SPPG_06065</name>
</gene>
<dbReference type="GeneID" id="27689397"/>
<feature type="compositionally biased region" description="Low complexity" evidence="1">
    <location>
        <begin position="104"/>
        <end position="120"/>
    </location>
</feature>